<sequence length="134" mass="14140">MNAEALIAVTPKELFIGGRWHEAASGAIFAVENPATATLLAEVAEAGLTDAWAALASAHDAFPAWRSMPPWARADILRRAYSAMTASTEALALLMTLETGRPLTESRAEVAEVVPSVVELRGGGPGVISWRSRA</sequence>
<dbReference type="AlphaFoldDB" id="A0A9E7C1C3"/>
<organism evidence="3 4">
    <name type="scientific">Capillimicrobium parvum</name>
    <dbReference type="NCBI Taxonomy" id="2884022"/>
    <lineage>
        <taxon>Bacteria</taxon>
        <taxon>Bacillati</taxon>
        <taxon>Actinomycetota</taxon>
        <taxon>Thermoleophilia</taxon>
        <taxon>Solirubrobacterales</taxon>
        <taxon>Capillimicrobiaceae</taxon>
        <taxon>Capillimicrobium</taxon>
    </lineage>
</organism>
<dbReference type="PANTHER" id="PTHR43353:SF5">
    <property type="entry name" value="SUCCINATE-SEMIALDEHYDE DEHYDROGENASE, MITOCHONDRIAL"/>
    <property type="match status" value="1"/>
</dbReference>
<dbReference type="GO" id="GO:0004777">
    <property type="term" value="F:succinate-semialdehyde dehydrogenase (NAD+) activity"/>
    <property type="evidence" value="ECO:0007669"/>
    <property type="project" value="TreeGrafter"/>
</dbReference>
<dbReference type="InterPro" id="IPR016161">
    <property type="entry name" value="Ald_DH/histidinol_DH"/>
</dbReference>
<evidence type="ECO:0000313" key="4">
    <source>
        <dbReference type="Proteomes" id="UP001162834"/>
    </source>
</evidence>
<gene>
    <name evidence="3" type="primary">betB_1</name>
    <name evidence="3" type="ORF">DSM104329_02930</name>
</gene>
<dbReference type="SUPFAM" id="SSF53720">
    <property type="entry name" value="ALDH-like"/>
    <property type="match status" value="1"/>
</dbReference>
<dbReference type="GO" id="GO:0008802">
    <property type="term" value="F:betaine-aldehyde dehydrogenase (NAD+) activity"/>
    <property type="evidence" value="ECO:0007669"/>
    <property type="project" value="UniProtKB-EC"/>
</dbReference>
<dbReference type="Proteomes" id="UP001162834">
    <property type="component" value="Chromosome"/>
</dbReference>
<name>A0A9E7C1C3_9ACTN</name>
<dbReference type="EMBL" id="CP087164">
    <property type="protein sequence ID" value="UGS36524.1"/>
    <property type="molecule type" value="Genomic_DNA"/>
</dbReference>
<dbReference type="GO" id="GO:0009450">
    <property type="term" value="P:gamma-aminobutyric acid catabolic process"/>
    <property type="evidence" value="ECO:0007669"/>
    <property type="project" value="TreeGrafter"/>
</dbReference>
<feature type="domain" description="Aldehyde dehydrogenase" evidence="2">
    <location>
        <begin position="20"/>
        <end position="114"/>
    </location>
</feature>
<protein>
    <submittedName>
        <fullName evidence="3">NAD/NADP-dependent betaine aldehyde dehydrogenase</fullName>
        <ecNumber evidence="3">1.2.1.8</ecNumber>
    </submittedName>
</protein>
<dbReference type="RefSeq" id="WP_259310592.1">
    <property type="nucleotide sequence ID" value="NZ_CP087164.1"/>
</dbReference>
<dbReference type="EC" id="1.2.1.8" evidence="3"/>
<dbReference type="InterPro" id="IPR015590">
    <property type="entry name" value="Aldehyde_DH_dom"/>
</dbReference>
<evidence type="ECO:0000259" key="2">
    <source>
        <dbReference type="Pfam" id="PF00171"/>
    </source>
</evidence>
<reference evidence="3" key="1">
    <citation type="journal article" date="2022" name="Int. J. Syst. Evol. Microbiol.">
        <title>Pseudomonas aegrilactucae sp. nov. and Pseudomonas morbosilactucae sp. nov., pathogens causing bacterial rot of lettuce in Japan.</title>
        <authorList>
            <person name="Sawada H."/>
            <person name="Fujikawa T."/>
            <person name="Satou M."/>
        </authorList>
    </citation>
    <scope>NUCLEOTIDE SEQUENCE</scope>
    <source>
        <strain evidence="3">0166_1</strain>
    </source>
</reference>
<evidence type="ECO:0000313" key="3">
    <source>
        <dbReference type="EMBL" id="UGS36524.1"/>
    </source>
</evidence>
<dbReference type="InterPro" id="IPR050740">
    <property type="entry name" value="Aldehyde_DH_Superfamily"/>
</dbReference>
<keyword evidence="1 3" id="KW-0560">Oxidoreductase</keyword>
<dbReference type="InterPro" id="IPR016162">
    <property type="entry name" value="Ald_DH_N"/>
</dbReference>
<evidence type="ECO:0000256" key="1">
    <source>
        <dbReference type="ARBA" id="ARBA00023002"/>
    </source>
</evidence>
<keyword evidence="4" id="KW-1185">Reference proteome</keyword>
<proteinExistence type="predicted"/>
<dbReference type="PANTHER" id="PTHR43353">
    <property type="entry name" value="SUCCINATE-SEMIALDEHYDE DEHYDROGENASE, MITOCHONDRIAL"/>
    <property type="match status" value="1"/>
</dbReference>
<accession>A0A9E7C1C3</accession>
<dbReference type="Gene3D" id="3.40.605.10">
    <property type="entry name" value="Aldehyde Dehydrogenase, Chain A, domain 1"/>
    <property type="match status" value="1"/>
</dbReference>
<dbReference type="KEGG" id="sbae:DSM104329_02930"/>
<dbReference type="Pfam" id="PF00171">
    <property type="entry name" value="Aldedh"/>
    <property type="match status" value="1"/>
</dbReference>